<keyword evidence="5 9" id="KW-0812">Transmembrane</keyword>
<protein>
    <submittedName>
        <fullName evidence="11">TRAP transporter small permease subunit</fullName>
    </submittedName>
</protein>
<evidence type="ECO:0000256" key="6">
    <source>
        <dbReference type="ARBA" id="ARBA00022989"/>
    </source>
</evidence>
<dbReference type="GO" id="GO:0015740">
    <property type="term" value="P:C4-dicarboxylate transport"/>
    <property type="evidence" value="ECO:0007669"/>
    <property type="project" value="TreeGrafter"/>
</dbReference>
<feature type="transmembrane region" description="Helical" evidence="9">
    <location>
        <begin position="14"/>
        <end position="35"/>
    </location>
</feature>
<dbReference type="InterPro" id="IPR007387">
    <property type="entry name" value="TRAP_DctQ"/>
</dbReference>
<comment type="similarity">
    <text evidence="8">Belongs to the TRAP transporter small permease family.</text>
</comment>
<evidence type="ECO:0000256" key="9">
    <source>
        <dbReference type="SAM" id="Phobius"/>
    </source>
</evidence>
<evidence type="ECO:0000256" key="3">
    <source>
        <dbReference type="ARBA" id="ARBA00022475"/>
    </source>
</evidence>
<keyword evidence="2" id="KW-0813">Transport</keyword>
<dbReference type="EMBL" id="CP045798">
    <property type="protein sequence ID" value="QNB47336.1"/>
    <property type="molecule type" value="Genomic_DNA"/>
</dbReference>
<dbReference type="Proteomes" id="UP000515847">
    <property type="component" value="Chromosome"/>
</dbReference>
<evidence type="ECO:0000256" key="8">
    <source>
        <dbReference type="ARBA" id="ARBA00038436"/>
    </source>
</evidence>
<dbReference type="PANTHER" id="PTHR35011:SF2">
    <property type="entry name" value="2,3-DIKETO-L-GULONATE TRAP TRANSPORTER SMALL PERMEASE PROTEIN YIAM"/>
    <property type="match status" value="1"/>
</dbReference>
<dbReference type="InterPro" id="IPR055348">
    <property type="entry name" value="DctQ"/>
</dbReference>
<keyword evidence="4" id="KW-0997">Cell inner membrane</keyword>
<feature type="transmembrane region" description="Helical" evidence="9">
    <location>
        <begin position="123"/>
        <end position="146"/>
    </location>
</feature>
<dbReference type="RefSeq" id="WP_051965591.1">
    <property type="nucleotide sequence ID" value="NZ_CP045798.1"/>
</dbReference>
<evidence type="ECO:0000256" key="1">
    <source>
        <dbReference type="ARBA" id="ARBA00004429"/>
    </source>
</evidence>
<proteinExistence type="inferred from homology"/>
<evidence type="ECO:0000256" key="7">
    <source>
        <dbReference type="ARBA" id="ARBA00023136"/>
    </source>
</evidence>
<dbReference type="KEGG" id="tfr:BR63_14175"/>
<gene>
    <name evidence="11" type="ORF">BR63_14175</name>
</gene>
<dbReference type="Pfam" id="PF04290">
    <property type="entry name" value="DctQ"/>
    <property type="match status" value="1"/>
</dbReference>
<dbReference type="GO" id="GO:0005886">
    <property type="term" value="C:plasma membrane"/>
    <property type="evidence" value="ECO:0007669"/>
    <property type="project" value="UniProtKB-SubCell"/>
</dbReference>
<keyword evidence="12" id="KW-1185">Reference proteome</keyword>
<feature type="transmembrane region" description="Helical" evidence="9">
    <location>
        <begin position="47"/>
        <end position="64"/>
    </location>
</feature>
<keyword evidence="6 9" id="KW-1133">Transmembrane helix</keyword>
<accession>A0A7G6E5I2</accession>
<dbReference type="PANTHER" id="PTHR35011">
    <property type="entry name" value="2,3-DIKETO-L-GULONATE TRAP TRANSPORTER SMALL PERMEASE PROTEIN YIAM"/>
    <property type="match status" value="1"/>
</dbReference>
<sequence>MNFLRKLNENFEEYVCVILFSLMTFFTFSQVLARFVFNFSLAWTEELGRYAFVWLVYMAAAAAIKHARHIRVEILIVLFKGKLRSLMFIVADTIWLIFSLYLVRDGITVVSMVMGHGQTSPAVGVPMGWIYTIIPFGFAIMSLRLIQRLFTDIKSLFRAPSSQPEV</sequence>
<evidence type="ECO:0000259" key="10">
    <source>
        <dbReference type="Pfam" id="PF04290"/>
    </source>
</evidence>
<dbReference type="OrthoDB" id="9814265at2"/>
<dbReference type="GO" id="GO:0022857">
    <property type="term" value="F:transmembrane transporter activity"/>
    <property type="evidence" value="ECO:0007669"/>
    <property type="project" value="TreeGrafter"/>
</dbReference>
<keyword evidence="3" id="KW-1003">Cell membrane</keyword>
<evidence type="ECO:0000313" key="12">
    <source>
        <dbReference type="Proteomes" id="UP000515847"/>
    </source>
</evidence>
<reference evidence="11 12" key="1">
    <citation type="journal article" date="2019" name="Front. Microbiol.">
        <title>Thermoanaerosceptrum fracticalcis gen. nov. sp. nov., a Novel Fumarate-Fermenting Microorganism From a Deep Fractured Carbonate Aquifer of the US Great Basin.</title>
        <authorList>
            <person name="Hamilton-Brehm S.D."/>
            <person name="Stewart L.E."/>
            <person name="Zavarin M."/>
            <person name="Caldwell M."/>
            <person name="Lawson P.A."/>
            <person name="Onstott T.C."/>
            <person name="Grzymski J."/>
            <person name="Neveux I."/>
            <person name="Lollar B.S."/>
            <person name="Russell C.E."/>
            <person name="Moser D.P."/>
        </authorList>
    </citation>
    <scope>NUCLEOTIDE SEQUENCE [LARGE SCALE GENOMIC DNA]</scope>
    <source>
        <strain evidence="11 12">DRI-13</strain>
    </source>
</reference>
<evidence type="ECO:0000256" key="5">
    <source>
        <dbReference type="ARBA" id="ARBA00022692"/>
    </source>
</evidence>
<comment type="subcellular location">
    <subcellularLocation>
        <location evidence="1">Cell inner membrane</location>
        <topology evidence="1">Multi-pass membrane protein</topology>
    </subcellularLocation>
</comment>
<organism evidence="11 12">
    <name type="scientific">Thermanaerosceptrum fracticalcis</name>
    <dbReference type="NCBI Taxonomy" id="1712410"/>
    <lineage>
        <taxon>Bacteria</taxon>
        <taxon>Bacillati</taxon>
        <taxon>Bacillota</taxon>
        <taxon>Clostridia</taxon>
        <taxon>Eubacteriales</taxon>
        <taxon>Peptococcaceae</taxon>
        <taxon>Thermanaerosceptrum</taxon>
    </lineage>
</organism>
<evidence type="ECO:0000256" key="4">
    <source>
        <dbReference type="ARBA" id="ARBA00022519"/>
    </source>
</evidence>
<dbReference type="AlphaFoldDB" id="A0A7G6E5I2"/>
<name>A0A7G6E5I2_THEFR</name>
<evidence type="ECO:0000256" key="2">
    <source>
        <dbReference type="ARBA" id="ARBA00022448"/>
    </source>
</evidence>
<feature type="transmembrane region" description="Helical" evidence="9">
    <location>
        <begin position="85"/>
        <end position="103"/>
    </location>
</feature>
<feature type="domain" description="Tripartite ATP-independent periplasmic transporters DctQ component" evidence="10">
    <location>
        <begin position="23"/>
        <end position="154"/>
    </location>
</feature>
<evidence type="ECO:0000313" key="11">
    <source>
        <dbReference type="EMBL" id="QNB47336.1"/>
    </source>
</evidence>
<keyword evidence="7 9" id="KW-0472">Membrane</keyword>